<name>A0ABQ2BEK3_9SPHI</name>
<dbReference type="InterPro" id="IPR011990">
    <property type="entry name" value="TPR-like_helical_dom_sf"/>
</dbReference>
<evidence type="ECO:0000313" key="2">
    <source>
        <dbReference type="Proteomes" id="UP000645390"/>
    </source>
</evidence>
<sequence length="172" mass="19985">MTSSARDNILNRQIIKILDSATIIEPTYNSAYSNKLRPLLSLKKYNSAISVVNRMILNNPEDLNSYIKLGVIYESYLKKRNLAIPYYKKSYDLALKNVAQHRRKNSYYDEVVAYMLMFYKGKVVAIEYLNKISSYYSDTKSKKQIEALQKLIESFMDDSESKKNVFNSISTL</sequence>
<comment type="caution">
    <text evidence="1">The sequence shown here is derived from an EMBL/GenBank/DDBJ whole genome shotgun (WGS) entry which is preliminary data.</text>
</comment>
<dbReference type="SUPFAM" id="SSF48452">
    <property type="entry name" value="TPR-like"/>
    <property type="match status" value="1"/>
</dbReference>
<evidence type="ECO:0008006" key="3">
    <source>
        <dbReference type="Google" id="ProtNLM"/>
    </source>
</evidence>
<evidence type="ECO:0000313" key="1">
    <source>
        <dbReference type="EMBL" id="GGI22797.1"/>
    </source>
</evidence>
<dbReference type="Proteomes" id="UP000645390">
    <property type="component" value="Unassembled WGS sequence"/>
</dbReference>
<gene>
    <name evidence="1" type="ORF">GCM10008119_04440</name>
</gene>
<organism evidence="1 2">
    <name type="scientific">Pedobacter mendelii</name>
    <dbReference type="NCBI Taxonomy" id="1908240"/>
    <lineage>
        <taxon>Bacteria</taxon>
        <taxon>Pseudomonadati</taxon>
        <taxon>Bacteroidota</taxon>
        <taxon>Sphingobacteriia</taxon>
        <taxon>Sphingobacteriales</taxon>
        <taxon>Sphingobacteriaceae</taxon>
        <taxon>Pedobacter</taxon>
    </lineage>
</organism>
<proteinExistence type="predicted"/>
<protein>
    <recommendedName>
        <fullName evidence="3">Tetratricopeptide repeat protein</fullName>
    </recommendedName>
</protein>
<keyword evidence="2" id="KW-1185">Reference proteome</keyword>
<dbReference type="Gene3D" id="1.25.40.10">
    <property type="entry name" value="Tetratricopeptide repeat domain"/>
    <property type="match status" value="1"/>
</dbReference>
<reference evidence="2" key="1">
    <citation type="journal article" date="2019" name="Int. J. Syst. Evol. Microbiol.">
        <title>The Global Catalogue of Microorganisms (GCM) 10K type strain sequencing project: providing services to taxonomists for standard genome sequencing and annotation.</title>
        <authorList>
            <consortium name="The Broad Institute Genomics Platform"/>
            <consortium name="The Broad Institute Genome Sequencing Center for Infectious Disease"/>
            <person name="Wu L."/>
            <person name="Ma J."/>
        </authorList>
    </citation>
    <scope>NUCLEOTIDE SEQUENCE [LARGE SCALE GENOMIC DNA]</scope>
    <source>
        <strain evidence="2">CCM 8939</strain>
    </source>
</reference>
<accession>A0ABQ2BEK3</accession>
<dbReference type="EMBL" id="BMDJ01000001">
    <property type="protein sequence ID" value="GGI22797.1"/>
    <property type="molecule type" value="Genomic_DNA"/>
</dbReference>